<proteinExistence type="predicted"/>
<dbReference type="EMBL" id="CP069534">
    <property type="protein sequence ID" value="QRP70224.1"/>
    <property type="molecule type" value="Genomic_DNA"/>
</dbReference>
<evidence type="ECO:0000256" key="1">
    <source>
        <dbReference type="SAM" id="Phobius"/>
    </source>
</evidence>
<name>A0A7T4JVU6_9CORY</name>
<evidence type="ECO:0000313" key="2">
    <source>
        <dbReference type="EMBL" id="QQB47235.1"/>
    </source>
</evidence>
<evidence type="ECO:0000313" key="3">
    <source>
        <dbReference type="EMBL" id="QRP70224.1"/>
    </source>
</evidence>
<gene>
    <name evidence="2" type="ORF">I6I10_04845</name>
    <name evidence="3" type="ORF">I6J21_10705</name>
</gene>
<dbReference type="EMBL" id="CP066007">
    <property type="protein sequence ID" value="QQB47235.1"/>
    <property type="molecule type" value="Genomic_DNA"/>
</dbReference>
<feature type="transmembrane region" description="Helical" evidence="1">
    <location>
        <begin position="32"/>
        <end position="51"/>
    </location>
</feature>
<reference evidence="2 4" key="1">
    <citation type="submission" date="2020-12" db="EMBL/GenBank/DDBJ databases">
        <title>FDA dAtabase for Regulatory Grade micrObial Sequences (FDA-ARGOS): Supporting development and validation of Infectious Disease Dx tests.</title>
        <authorList>
            <person name="Sproer C."/>
            <person name="Gronow S."/>
            <person name="Severitt S."/>
            <person name="Schroder I."/>
            <person name="Tallon L."/>
            <person name="Sadzewicz L."/>
            <person name="Zhao X."/>
            <person name="Boylan J."/>
            <person name="Ott S."/>
            <person name="Bowen H."/>
            <person name="Vavikolanu K."/>
            <person name="Mehta A."/>
            <person name="Aluvathingal J."/>
            <person name="Nadendla S."/>
            <person name="Lowell S."/>
            <person name="Myers T."/>
            <person name="Yan Y."/>
            <person name="Sichtig H."/>
        </authorList>
    </citation>
    <scope>NUCLEOTIDE SEQUENCE [LARGE SCALE GENOMIC DNA]</scope>
    <source>
        <strain evidence="2 4">FDAARGOS_1053</strain>
        <strain evidence="3">FDAARGOS_1191</strain>
    </source>
</reference>
<feature type="transmembrane region" description="Helical" evidence="1">
    <location>
        <begin position="58"/>
        <end position="78"/>
    </location>
</feature>
<evidence type="ECO:0000313" key="4">
    <source>
        <dbReference type="Proteomes" id="UP000596145"/>
    </source>
</evidence>
<keyword evidence="1" id="KW-0812">Transmembrane</keyword>
<dbReference type="Proteomes" id="UP000596145">
    <property type="component" value="Chromosome"/>
</dbReference>
<sequence length="86" mass="9506">MLWIILLALTPYCFYAVSGPGDNRHRTGWKVVLGLVGVMALLLLGGVLGHVSDVPARLQGLCLLLFGSAQLAGLFFRWDNARRRRQ</sequence>
<keyword evidence="1" id="KW-0472">Membrane</keyword>
<keyword evidence="1" id="KW-1133">Transmembrane helix</keyword>
<dbReference type="AlphaFoldDB" id="A0A7T4JVU6"/>
<organism evidence="2 4">
    <name type="scientific">Corynebacterium glucuronolyticum</name>
    <dbReference type="NCBI Taxonomy" id="39791"/>
    <lineage>
        <taxon>Bacteria</taxon>
        <taxon>Bacillati</taxon>
        <taxon>Actinomycetota</taxon>
        <taxon>Actinomycetes</taxon>
        <taxon>Mycobacteriales</taxon>
        <taxon>Corynebacteriaceae</taxon>
        <taxon>Corynebacterium</taxon>
    </lineage>
</organism>
<dbReference type="RefSeq" id="WP_005388743.1">
    <property type="nucleotide sequence ID" value="NZ_CP066007.1"/>
</dbReference>
<dbReference type="GeneID" id="92760943"/>
<dbReference type="Proteomes" id="UP000617681">
    <property type="component" value="Chromosome"/>
</dbReference>
<protein>
    <submittedName>
        <fullName evidence="2">Uncharacterized protein</fullName>
    </submittedName>
</protein>
<accession>A0A7T4JVU6</accession>